<dbReference type="InterPro" id="IPR009001">
    <property type="entry name" value="Transl_elong_EF1A/Init_IF2_C"/>
</dbReference>
<keyword evidence="8 18" id="KW-0808">Transferase</keyword>
<evidence type="ECO:0000256" key="10">
    <source>
        <dbReference type="ARBA" id="ARBA00022840"/>
    </source>
</evidence>
<comment type="similarity">
    <text evidence="3">In the C-terminal section; belongs to the APS kinase family.</text>
</comment>
<keyword evidence="9" id="KW-0547">Nucleotide-binding</keyword>
<comment type="function">
    <text evidence="13">Proposed to provide activated sulfate for transfer to Nod factor. ATP sulfurylase may be the GTPase, regulating ATP sulfurylase activity.</text>
</comment>
<evidence type="ECO:0000256" key="7">
    <source>
        <dbReference type="ARBA" id="ARBA00018372"/>
    </source>
</evidence>
<keyword evidence="11" id="KW-0342">GTP-binding</keyword>
<dbReference type="NCBIfam" id="TIGR00455">
    <property type="entry name" value="apsK"/>
    <property type="match status" value="1"/>
</dbReference>
<keyword evidence="18" id="KW-0418">Kinase</keyword>
<dbReference type="CDD" id="cd02027">
    <property type="entry name" value="APSK"/>
    <property type="match status" value="1"/>
</dbReference>
<dbReference type="Proteomes" id="UP000557688">
    <property type="component" value="Unassembled WGS sequence"/>
</dbReference>
<evidence type="ECO:0000313" key="18">
    <source>
        <dbReference type="EMBL" id="NVN31111.1"/>
    </source>
</evidence>
<dbReference type="Gene3D" id="3.40.50.300">
    <property type="entry name" value="P-loop containing nucleotide triphosphate hydrolases"/>
    <property type="match status" value="2"/>
</dbReference>
<dbReference type="PROSITE" id="PS00301">
    <property type="entry name" value="G_TR_1"/>
    <property type="match status" value="1"/>
</dbReference>
<dbReference type="SUPFAM" id="SSF50465">
    <property type="entry name" value="EF-Tu/eEF-1alpha/eIF2-gamma C-terminal domain"/>
    <property type="match status" value="1"/>
</dbReference>
<evidence type="ECO:0000256" key="9">
    <source>
        <dbReference type="ARBA" id="ARBA00022741"/>
    </source>
</evidence>
<accession>A0A850NMW4</accession>
<dbReference type="SUPFAM" id="SSF52540">
    <property type="entry name" value="P-loop containing nucleoside triphosphate hydrolases"/>
    <property type="match status" value="2"/>
</dbReference>
<dbReference type="InterPro" id="IPR050100">
    <property type="entry name" value="TRAFAC_GTPase_members"/>
</dbReference>
<dbReference type="GO" id="GO:0000103">
    <property type="term" value="P:sulfate assimilation"/>
    <property type="evidence" value="ECO:0007669"/>
    <property type="project" value="InterPro"/>
</dbReference>
<dbReference type="EMBL" id="JABXXQ010000288">
    <property type="protein sequence ID" value="NVN31111.1"/>
    <property type="molecule type" value="Genomic_DNA"/>
</dbReference>
<reference evidence="17 19" key="2">
    <citation type="submission" date="2020-08" db="EMBL/GenBank/DDBJ databases">
        <title>Genomic Encyclopedia of Type Strains, Phase III (KMG-III): the genomes of soil and plant-associated and newly described type strains.</title>
        <authorList>
            <person name="Whitman W."/>
        </authorList>
    </citation>
    <scope>NUCLEOTIDE SEQUENCE [LARGE SCALE GENOMIC DNA]</scope>
    <source>
        <strain evidence="17 19">CECT 8088</strain>
    </source>
</reference>
<dbReference type="Pfam" id="PF00009">
    <property type="entry name" value="GTP_EFTU"/>
    <property type="match status" value="1"/>
</dbReference>
<comment type="similarity">
    <text evidence="4">In the N-terminal section; belongs to the TRAFAC class translation factor GTPase superfamily. Classic translation factor GTPase family. CysN/NodQ subfamily.</text>
</comment>
<evidence type="ECO:0000256" key="11">
    <source>
        <dbReference type="ARBA" id="ARBA00023134"/>
    </source>
</evidence>
<dbReference type="PRINTS" id="PR00315">
    <property type="entry name" value="ELONGATNFCT"/>
</dbReference>
<evidence type="ECO:0000313" key="19">
    <source>
        <dbReference type="Proteomes" id="UP000557688"/>
    </source>
</evidence>
<dbReference type="Proteomes" id="UP000565205">
    <property type="component" value="Unassembled WGS sequence"/>
</dbReference>
<protein>
    <recommendedName>
        <fullName evidence="7">Bifunctional enzyme NodQ</fullName>
        <ecNumber evidence="6">2.7.1.25</ecNumber>
    </recommendedName>
    <alternativeName>
        <fullName evidence="14">Nodulation protein Q</fullName>
    </alternativeName>
</protein>
<evidence type="ECO:0000256" key="5">
    <source>
        <dbReference type="ARBA" id="ARBA00011760"/>
    </source>
</evidence>
<dbReference type="InterPro" id="IPR009000">
    <property type="entry name" value="Transl_B-barrel_sf"/>
</dbReference>
<dbReference type="InterPro" id="IPR002891">
    <property type="entry name" value="APS"/>
</dbReference>
<comment type="caution">
    <text evidence="18">The sequence shown here is derived from an EMBL/GenBank/DDBJ whole genome shotgun (WGS) entry which is preliminary data.</text>
</comment>
<dbReference type="GO" id="GO:0005525">
    <property type="term" value="F:GTP binding"/>
    <property type="evidence" value="ECO:0007669"/>
    <property type="project" value="UniProtKB-KW"/>
</dbReference>
<dbReference type="Pfam" id="PF22594">
    <property type="entry name" value="GTP-eEF1A_C"/>
    <property type="match status" value="1"/>
</dbReference>
<dbReference type="GO" id="GO:0004020">
    <property type="term" value="F:adenylylsulfate kinase activity"/>
    <property type="evidence" value="ECO:0007669"/>
    <property type="project" value="UniProtKB-EC"/>
</dbReference>
<dbReference type="InterPro" id="IPR054696">
    <property type="entry name" value="GTP-eEF1A_C"/>
</dbReference>
<dbReference type="InterPro" id="IPR027417">
    <property type="entry name" value="P-loop_NTPase"/>
</dbReference>
<dbReference type="AlphaFoldDB" id="A0A850NMW4"/>
<evidence type="ECO:0000256" key="1">
    <source>
        <dbReference type="ARBA" id="ARBA00001823"/>
    </source>
</evidence>
<keyword evidence="17" id="KW-0548">Nucleotidyltransferase</keyword>
<feature type="domain" description="Tr-type G" evidence="16">
    <location>
        <begin position="8"/>
        <end position="220"/>
    </location>
</feature>
<evidence type="ECO:0000256" key="6">
    <source>
        <dbReference type="ARBA" id="ARBA00012121"/>
    </source>
</evidence>
<evidence type="ECO:0000256" key="2">
    <source>
        <dbReference type="ARBA" id="ARBA00002357"/>
    </source>
</evidence>
<comment type="catalytic activity">
    <reaction evidence="1">
        <text>adenosine 5'-phosphosulfate + ATP = 3'-phosphoadenylyl sulfate + ADP + H(+)</text>
        <dbReference type="Rhea" id="RHEA:24152"/>
        <dbReference type="ChEBI" id="CHEBI:15378"/>
        <dbReference type="ChEBI" id="CHEBI:30616"/>
        <dbReference type="ChEBI" id="CHEBI:58243"/>
        <dbReference type="ChEBI" id="CHEBI:58339"/>
        <dbReference type="ChEBI" id="CHEBI:456216"/>
        <dbReference type="EC" id="2.7.1.25"/>
    </reaction>
</comment>
<dbReference type="NCBIfam" id="NF003013">
    <property type="entry name" value="PRK03846.1"/>
    <property type="match status" value="1"/>
</dbReference>
<proteinExistence type="inferred from homology"/>
<dbReference type="SUPFAM" id="SSF50447">
    <property type="entry name" value="Translation proteins"/>
    <property type="match status" value="1"/>
</dbReference>
<dbReference type="InterPro" id="IPR059117">
    <property type="entry name" value="APS_kinase_dom"/>
</dbReference>
<keyword evidence="10" id="KW-0067">ATP-binding</keyword>
<dbReference type="PANTHER" id="PTHR23115">
    <property type="entry name" value="TRANSLATION FACTOR"/>
    <property type="match status" value="1"/>
</dbReference>
<dbReference type="InterPro" id="IPR031157">
    <property type="entry name" value="G_TR_CS"/>
</dbReference>
<dbReference type="Gene3D" id="2.40.30.10">
    <property type="entry name" value="Translation factors"/>
    <property type="match status" value="2"/>
</dbReference>
<evidence type="ECO:0000256" key="4">
    <source>
        <dbReference type="ARBA" id="ARBA00007237"/>
    </source>
</evidence>
<evidence type="ECO:0000256" key="3">
    <source>
        <dbReference type="ARBA" id="ARBA00005438"/>
    </source>
</evidence>
<evidence type="ECO:0000256" key="12">
    <source>
        <dbReference type="ARBA" id="ARBA00023268"/>
    </source>
</evidence>
<dbReference type="GO" id="GO:0004781">
    <property type="term" value="F:sulfate adenylyltransferase (ATP) activity"/>
    <property type="evidence" value="ECO:0007669"/>
    <property type="project" value="UniProtKB-EC"/>
</dbReference>
<keyword evidence="12" id="KW-0511">Multifunctional enzyme</keyword>
<evidence type="ECO:0000313" key="17">
    <source>
        <dbReference type="EMBL" id="MBB3174176.1"/>
    </source>
</evidence>
<evidence type="ECO:0000313" key="20">
    <source>
        <dbReference type="Proteomes" id="UP000565205"/>
    </source>
</evidence>
<dbReference type="RefSeq" id="WP_176625180.1">
    <property type="nucleotide sequence ID" value="NZ_JABXXQ010000288.1"/>
</dbReference>
<dbReference type="EC" id="2.7.1.25" evidence="6"/>
<dbReference type="GO" id="GO:0003924">
    <property type="term" value="F:GTPase activity"/>
    <property type="evidence" value="ECO:0007669"/>
    <property type="project" value="InterPro"/>
</dbReference>
<reference evidence="18 20" key="1">
    <citation type="submission" date="2020-06" db="EMBL/GenBank/DDBJ databases">
        <title>Description of novel acetic acid bacteria.</title>
        <authorList>
            <person name="Sombolestani A."/>
        </authorList>
    </citation>
    <scope>NUCLEOTIDE SEQUENCE [LARGE SCALE GENOMIC DNA]</scope>
    <source>
        <strain evidence="18 20">LMG 26838</strain>
    </source>
</reference>
<gene>
    <name evidence="18" type="primary">cysC</name>
    <name evidence="17" type="ORF">FHR90_002012</name>
    <name evidence="18" type="ORF">HUK83_12295</name>
</gene>
<dbReference type="PROSITE" id="PS51722">
    <property type="entry name" value="G_TR_2"/>
    <property type="match status" value="1"/>
</dbReference>
<comment type="subunit">
    <text evidence="5">Sulfate-activating enzymes, NodP and NodQ, may be physically associated.</text>
</comment>
<evidence type="ECO:0000256" key="14">
    <source>
        <dbReference type="ARBA" id="ARBA00032986"/>
    </source>
</evidence>
<dbReference type="GO" id="GO:0005524">
    <property type="term" value="F:ATP binding"/>
    <property type="evidence" value="ECO:0007669"/>
    <property type="project" value="InterPro"/>
</dbReference>
<evidence type="ECO:0000256" key="8">
    <source>
        <dbReference type="ARBA" id="ARBA00022679"/>
    </source>
</evidence>
<keyword evidence="19" id="KW-1185">Reference proteome</keyword>
<sequence>MSDTRITAAPTPIVIVGHVDHGKSTLIGRLLHESGNLPEGRLEAAKASSARRGLAIEWSHLLDSLQAERDQGVTIDSTRLPFRLGDRQYVIVDAPGHRQFIRNMLTGAADASAAVLVVDLAEGAREQTRRHAMLLRLIGVRHVVVLMNKADLLDYDQGRIGEAREQIAALLAQLDIAPAVMIPASAREGVNITAHSEALAWYDGPTLTEALLAVPATSPATAQPARLGVQDVYRREEGRIVVGRVDAGRFSVGDTVAIGKTGATARIARFPTWHDASPSEVGAGQSVALLLEPDVVVARGDLLHHPHTAPLRGRRLRTRLFWLRQTPLLLGETLRLRLGTFETNVTVTEILEVVDTDALAGARADQVPPEGFAELVLQAAESVLFDAFVPGEGSGRGVLVDASGQIVAAAPLTGLADAEEARLAKGATAAPRGVYWLTGLPGSGKSTVTEGVAAALTARGERVMVLDGDLLRRGLNEDLGYSLADRTENVRRTAHVARLLAEAGAVVLVALISPLRMHRALAREIVGQGFHEVHVAADAATCAARDPKGHYAAANAGRIQGYTGTDGSYEAPETPDLRLVTADETVAASVARLLDYIRTP</sequence>
<evidence type="ECO:0000256" key="15">
    <source>
        <dbReference type="ARBA" id="ARBA00049370"/>
    </source>
</evidence>
<comment type="catalytic activity">
    <reaction evidence="15">
        <text>sulfate + ATP + H(+) = adenosine 5'-phosphosulfate + diphosphate</text>
        <dbReference type="Rhea" id="RHEA:18133"/>
        <dbReference type="ChEBI" id="CHEBI:15378"/>
        <dbReference type="ChEBI" id="CHEBI:16189"/>
        <dbReference type="ChEBI" id="CHEBI:30616"/>
        <dbReference type="ChEBI" id="CHEBI:33019"/>
        <dbReference type="ChEBI" id="CHEBI:58243"/>
        <dbReference type="EC" id="2.7.7.4"/>
    </reaction>
</comment>
<dbReference type="EMBL" id="JACHXV010000006">
    <property type="protein sequence ID" value="MBB3174176.1"/>
    <property type="molecule type" value="Genomic_DNA"/>
</dbReference>
<dbReference type="Pfam" id="PF01583">
    <property type="entry name" value="APS_kinase"/>
    <property type="match status" value="1"/>
</dbReference>
<evidence type="ECO:0000259" key="16">
    <source>
        <dbReference type="PROSITE" id="PS51722"/>
    </source>
</evidence>
<dbReference type="InterPro" id="IPR000795">
    <property type="entry name" value="T_Tr_GTP-bd_dom"/>
</dbReference>
<organism evidence="18 20">
    <name type="scientific">Endobacter medicaginis</name>
    <dbReference type="NCBI Taxonomy" id="1181271"/>
    <lineage>
        <taxon>Bacteria</taxon>
        <taxon>Pseudomonadati</taxon>
        <taxon>Pseudomonadota</taxon>
        <taxon>Alphaproteobacteria</taxon>
        <taxon>Acetobacterales</taxon>
        <taxon>Acetobacteraceae</taxon>
        <taxon>Endobacter</taxon>
    </lineage>
</organism>
<comment type="function">
    <text evidence="2">APS kinase catalyzes the synthesis of activated sulfate.</text>
</comment>
<evidence type="ECO:0000256" key="13">
    <source>
        <dbReference type="ARBA" id="ARBA00024872"/>
    </source>
</evidence>
<name>A0A850NMW4_9PROT</name>